<organism evidence="2">
    <name type="scientific">uncultured Caudovirales phage</name>
    <dbReference type="NCBI Taxonomy" id="2100421"/>
    <lineage>
        <taxon>Viruses</taxon>
        <taxon>Duplodnaviria</taxon>
        <taxon>Heunggongvirae</taxon>
        <taxon>Uroviricota</taxon>
        <taxon>Caudoviricetes</taxon>
        <taxon>Peduoviridae</taxon>
        <taxon>Maltschvirus</taxon>
        <taxon>Maltschvirus maltsch</taxon>
    </lineage>
</organism>
<sequence length="81" mass="9241">MKKPANPKLYATIVAMARAKYSSYPNPGASAWVHKRYIQSGGQFIETTEATRKIAMAKKKEDKEKSKHLSDKKEDKKDKKK</sequence>
<dbReference type="EMBL" id="LR796981">
    <property type="protein sequence ID" value="CAB4179525.1"/>
    <property type="molecule type" value="Genomic_DNA"/>
</dbReference>
<proteinExistence type="predicted"/>
<evidence type="ECO:0000256" key="1">
    <source>
        <dbReference type="SAM" id="MobiDB-lite"/>
    </source>
</evidence>
<accession>A0A6J5QEI1</accession>
<feature type="region of interest" description="Disordered" evidence="1">
    <location>
        <begin position="56"/>
        <end position="81"/>
    </location>
</feature>
<evidence type="ECO:0000313" key="2">
    <source>
        <dbReference type="EMBL" id="CAB4179525.1"/>
    </source>
</evidence>
<protein>
    <recommendedName>
        <fullName evidence="4">DUF5872 domain-containing protein</fullName>
    </recommendedName>
</protein>
<evidence type="ECO:0000313" key="3">
    <source>
        <dbReference type="EMBL" id="CAB4221068.1"/>
    </source>
</evidence>
<dbReference type="EMBL" id="LR797501">
    <property type="protein sequence ID" value="CAB4221068.1"/>
    <property type="molecule type" value="Genomic_DNA"/>
</dbReference>
<feature type="compositionally biased region" description="Basic and acidic residues" evidence="1">
    <location>
        <begin position="58"/>
        <end position="81"/>
    </location>
</feature>
<gene>
    <name evidence="2" type="ORF">UFOVP1033_152</name>
    <name evidence="3" type="ORF">UFOVP1631_152</name>
</gene>
<reference evidence="2" key="1">
    <citation type="submission" date="2020-05" db="EMBL/GenBank/DDBJ databases">
        <authorList>
            <person name="Chiriac C."/>
            <person name="Salcher M."/>
            <person name="Ghai R."/>
            <person name="Kavagutti S V."/>
        </authorList>
    </citation>
    <scope>NUCLEOTIDE SEQUENCE</scope>
</reference>
<name>A0A6J5QEI1_9CAUD</name>
<evidence type="ECO:0008006" key="4">
    <source>
        <dbReference type="Google" id="ProtNLM"/>
    </source>
</evidence>